<gene>
    <name evidence="1" type="ORF">B9Q06_09970</name>
</gene>
<dbReference type="EMBL" id="NEXH01000029">
    <property type="protein sequence ID" value="PSN94207.1"/>
    <property type="molecule type" value="Genomic_DNA"/>
</dbReference>
<organism evidence="1 2">
    <name type="scientific">Candidatus Marsarchaeota G2 archaeon ECH_B_2</name>
    <dbReference type="NCBI Taxonomy" id="1978160"/>
    <lineage>
        <taxon>Archaea</taxon>
        <taxon>Candidatus Marsarchaeota</taxon>
        <taxon>Candidatus Marsarchaeota group 2</taxon>
    </lineage>
</organism>
<reference evidence="1 2" key="1">
    <citation type="submission" date="2017-04" db="EMBL/GenBank/DDBJ databases">
        <title>Novel microbial lineages endemic to geothermal iron-oxide mats fill important gaps in the evolutionary history of Archaea.</title>
        <authorList>
            <person name="Jay Z.J."/>
            <person name="Beam J.P."/>
            <person name="Dlakic M."/>
            <person name="Rusch D.B."/>
            <person name="Kozubal M.A."/>
            <person name="Inskeep W.P."/>
        </authorList>
    </citation>
    <scope>NUCLEOTIDE SEQUENCE [LARGE SCALE GENOMIC DNA]</scope>
    <source>
        <strain evidence="1">ECH_B_2</strain>
    </source>
</reference>
<dbReference type="Proteomes" id="UP000241284">
    <property type="component" value="Unassembled WGS sequence"/>
</dbReference>
<dbReference type="NCBIfam" id="TIGR04474">
    <property type="entry name" value="tcm_partner"/>
    <property type="match status" value="1"/>
</dbReference>
<dbReference type="InterPro" id="IPR031009">
    <property type="entry name" value="Tcm_partner"/>
</dbReference>
<proteinExistence type="predicted"/>
<accession>A0A2R6B6C0</accession>
<dbReference type="AlphaFoldDB" id="A0A2R6B6C0"/>
<comment type="caution">
    <text evidence="1">The sequence shown here is derived from an EMBL/GenBank/DDBJ whole genome shotgun (WGS) entry which is preliminary data.</text>
</comment>
<evidence type="ECO:0000313" key="1">
    <source>
        <dbReference type="EMBL" id="PSN94207.1"/>
    </source>
</evidence>
<evidence type="ECO:0008006" key="3">
    <source>
        <dbReference type="Google" id="ProtNLM"/>
    </source>
</evidence>
<evidence type="ECO:0000313" key="2">
    <source>
        <dbReference type="Proteomes" id="UP000241284"/>
    </source>
</evidence>
<protein>
    <recommendedName>
        <fullName evidence="3">Three-Cys-motif partner protein TcmP</fullName>
    </recommendedName>
</protein>
<name>A0A2R6B6C0_9ARCH</name>
<sequence>MSNQIQRLRQNGYNLAPTMAFIDPFGYSDIRIQVLVDILNFRKCELLITYMVGFLDRFASDMLNKEIIKKSFLASDTELNEIIEINDVNKRKEAWLRLLITKIKNRLENDGNKGLTLYTSAFCVRDRTNNIMYYLVHFTKSLKGLEVMKESMWKVGREGEYTFSDFGYDPNQTSILDYATDKIWIPALAKIVYEHFTTKTVTASDIERYVLLNTPYIWRKETLAHLERSDKIKVLTKRSREFTYPNDAFIQFA</sequence>